<evidence type="ECO:0000313" key="7">
    <source>
        <dbReference type="EMBL" id="ATG80281.1"/>
    </source>
</evidence>
<dbReference type="InterPro" id="IPR004972">
    <property type="entry name" value="P4B"/>
</dbReference>
<reference evidence="7" key="1">
    <citation type="submission" date="2016-09" db="EMBL/GenBank/DDBJ databases">
        <title>Complete Genome Sequence Of A Lumpy Skin Disease Virus Strain Isolated From An Outbreak In Israel In 2012.</title>
        <authorList>
            <person name="Vandenbussche F."/>
            <person name="Mathijs E."/>
            <person name="Haegeman A."/>
            <person name="Gelman B."/>
            <person name="Van Borm S."/>
            <person name="De Clercq K."/>
        </authorList>
    </citation>
    <scope>NUCLEOTIDE SEQUENCE [LARGE SCALE GENOMIC DNA]</scope>
    <source>
        <strain evidence="7">155920/2012</strain>
    </source>
</reference>
<evidence type="ECO:0000313" key="5">
    <source>
        <dbReference type="EMBL" id="ARO77402.1"/>
    </source>
</evidence>
<dbReference type="Proteomes" id="UP000316129">
    <property type="component" value="Segment"/>
</dbReference>
<dbReference type="EMBL" id="MT130502">
    <property type="protein sequence ID" value="QIM58612.1"/>
    <property type="molecule type" value="Genomic_DNA"/>
</dbReference>
<dbReference type="EMBL" id="MH893760">
    <property type="protein sequence ID" value="AZC86091.1"/>
    <property type="molecule type" value="Genomic_DNA"/>
</dbReference>
<organism evidence="5">
    <name type="scientific">Lumpy skin disease virus</name>
    <name type="common">LSDV</name>
    <dbReference type="NCBI Taxonomy" id="59509"/>
    <lineage>
        <taxon>Viruses</taxon>
        <taxon>Varidnaviria</taxon>
        <taxon>Bamfordvirae</taxon>
        <taxon>Nucleocytoviricota</taxon>
        <taxon>Pokkesviricetes</taxon>
        <taxon>Chitovirales</taxon>
        <taxon>Poxviridae</taxon>
        <taxon>Chordopoxvirinae</taxon>
        <taxon>Capripoxvirus</taxon>
        <taxon>Capripoxvirus lumpyskinpox</taxon>
    </lineage>
</organism>
<evidence type="ECO:0000313" key="6">
    <source>
        <dbReference type="EMBL" id="ART89420.1"/>
    </source>
</evidence>
<evidence type="ECO:0000313" key="10">
    <source>
        <dbReference type="EMBL" id="QIM58612.1"/>
    </source>
</evidence>
<dbReference type="EMBL" id="KX894508">
    <property type="protein sequence ID" value="ATG80281.1"/>
    <property type="molecule type" value="Genomic_DNA"/>
</dbReference>
<reference evidence="10 13" key="7">
    <citation type="submission" date="2020-02" db="EMBL/GenBank/DDBJ databases">
        <authorList>
            <person name="Orynbayev M."/>
            <person name="Nissanova R."/>
            <person name="Sultankulova K."/>
            <person name="Kozhabergenov N."/>
        </authorList>
    </citation>
    <scope>NUCLEOTIDE SEQUENCE [LARGE SCALE GENOMIC DNA]</scope>
    <source>
        <strain evidence="10 13">Neethling-RIBSP vaccine</strain>
    </source>
</reference>
<evidence type="ECO:0000256" key="1">
    <source>
        <dbReference type="ARBA" id="ARBA00004328"/>
    </source>
</evidence>
<evidence type="ECO:0000313" key="13">
    <source>
        <dbReference type="Proteomes" id="UP000500700"/>
    </source>
</evidence>
<organismHost>
    <name type="scientific">Bos taurus</name>
    <name type="common">Bovine</name>
    <dbReference type="NCBI Taxonomy" id="9913"/>
</organismHost>
<evidence type="ECO:0000313" key="9">
    <source>
        <dbReference type="EMBL" id="QGM12547.1"/>
    </source>
</evidence>
<reference evidence="6" key="3">
    <citation type="journal article" date="2017" name="Genome Announc.">
        <title>Complete Genome Sequence of Lumpy Skin Disease Virus Isolate SERBIA/Bujanovac/2016, Detected during an Outbreak in the Balkan Area.</title>
        <authorList>
            <person name="Toplak I."/>
            <person name="Petrovic T."/>
            <person name="Vidanovic D."/>
            <person name="Lazic S."/>
            <person name="Sekler M."/>
            <person name="Manic M."/>
            <person name="Petrovic M."/>
            <person name="Kuhar U."/>
        </authorList>
    </citation>
    <scope>NUCLEOTIDE SEQUENCE [LARGE SCALE GENOMIC DNA]</scope>
    <source>
        <strain evidence="6">SERBIA/Bujanovac/2016</strain>
    </source>
</reference>
<dbReference type="Proteomes" id="UP000320780">
    <property type="component" value="Segment"/>
</dbReference>
<dbReference type="Proteomes" id="UP000500700">
    <property type="component" value="Segment"/>
</dbReference>
<comment type="subcellular location">
    <subcellularLocation>
        <location evidence="1">Virion</location>
    </subcellularLocation>
</comment>
<reference evidence="11" key="6">
    <citation type="submission" date="2020-01" db="EMBL/GenBank/DDBJ databases">
        <title>Complete genome sequences of the Lumpy Skin Disease virus Pendik isolate.</title>
        <authorList>
            <person name="Uzar S."/>
            <person name="Sarac F."/>
            <person name="Gulyaz V."/>
            <person name="Enul H."/>
        </authorList>
    </citation>
    <scope>NUCLEOTIDE SEQUENCE [LARGE SCALE GENOMIC DNA]</scope>
    <source>
        <strain evidence="11">Pendik</strain>
    </source>
</reference>
<gene>
    <name evidence="5" type="primary">LD094</name>
    <name evidence="9" type="ORF">LD095</name>
</gene>
<evidence type="ECO:0000256" key="2">
    <source>
        <dbReference type="ARBA" id="ARBA00022844"/>
    </source>
</evidence>
<name>A0A1W6S9Q8_LSDV</name>
<evidence type="ECO:0000313" key="11">
    <source>
        <dbReference type="EMBL" id="QIN91621.1"/>
    </source>
</evidence>
<dbReference type="Proteomes" id="UP000502008">
    <property type="component" value="Segment"/>
</dbReference>
<evidence type="ECO:0000256" key="4">
    <source>
        <dbReference type="ARBA" id="ARBA00032365"/>
    </source>
</evidence>
<reference evidence="9 12" key="5">
    <citation type="submission" date="2019-11" db="EMBL/GenBank/DDBJ databases">
        <title>Complete Genome Sequence of the Lumpy Skin Disease Virus Isolated from the 2016 Outbreak in Kazakhstan.</title>
        <authorList>
            <person name="Mathijs E."/>
            <person name="Vandenbussche F."/>
            <person name="Saduakassova M."/>
            <person name="Kabduldanov T."/>
            <person name="Haegeman A."/>
            <person name="Aerts L."/>
            <person name="Kyzaibayev T."/>
            <person name="Sultanov A."/>
            <person name="Van Borm S."/>
            <person name="De Clercq K."/>
        </authorList>
    </citation>
    <scope>NUCLEOTIDE SEQUENCE [LARGE SCALE GENOMIC DNA]</scope>
    <source>
        <strain evidence="9 12">Kubash/KAZ/16</strain>
    </source>
</reference>
<keyword evidence="2" id="KW-0946">Virion</keyword>
<dbReference type="Proteomes" id="UP000316459">
    <property type="component" value="Segment"/>
</dbReference>
<dbReference type="EMBL" id="KY829023">
    <property type="protein sequence ID" value="ARO77402.1"/>
    <property type="molecule type" value="Genomic_DNA"/>
</dbReference>
<dbReference type="Pfam" id="PF03292">
    <property type="entry name" value="Pox_P4B"/>
    <property type="match status" value="1"/>
</dbReference>
<dbReference type="EMBL" id="MN995838">
    <property type="protein sequence ID" value="QIN91621.1"/>
    <property type="molecule type" value="Genomic_DNA"/>
</dbReference>
<reference evidence="5" key="2">
    <citation type="journal article" date="2017" name="Genome Announc.">
        <title>Complete Genome Sequence of the Lumpy Skin Disease Virus Isolated from the First Reported Case in Greece in 2015.</title>
        <authorList>
            <person name="Agianniotaki E.I."/>
            <person name="Mathijs E."/>
            <person name="Vandenbussche F."/>
            <person name="Tasioudi K.E."/>
            <person name="Haegeman A."/>
            <person name="Iliadou P."/>
            <person name="Chaintoutis S.C."/>
            <person name="Dovas C.I."/>
            <person name="Van Borm S."/>
            <person name="Chondrokouki E.D."/>
            <person name="De Clercq K."/>
        </authorList>
    </citation>
    <scope>NUCLEOTIDE SEQUENCE [LARGE SCALE GENOMIC DNA]</scope>
    <source>
        <strain evidence="5">Evros/GR/15</strain>
    </source>
</reference>
<reference evidence="8" key="4">
    <citation type="journal article" date="2018" name="Transbound. Emerg. Dis.">
        <title>Epidemiological characterization of lumpy skin disease outbreaks in Russia in 2016.</title>
        <authorList>
            <person name="Sprygin A."/>
            <person name="Artyuchova E."/>
            <person name="Babin Y."/>
            <person name="Prutnikov P."/>
            <person name="Kostrova E."/>
            <person name="Byadovskaya O."/>
            <person name="Kononov A."/>
        </authorList>
    </citation>
    <scope>NUCLEOTIDE SEQUENCE [LARGE SCALE GENOMIC DNA]</scope>
    <source>
        <strain evidence="8">LSDV/Russia/Dagestan/2015</strain>
    </source>
</reference>
<dbReference type="GO" id="GO:0044423">
    <property type="term" value="C:virion component"/>
    <property type="evidence" value="ECO:0007669"/>
    <property type="project" value="UniProtKB-KW"/>
</dbReference>
<sequence length="661" mass="75619">MESSKDIFLTSKVNLHTEYKNQTLSLVDNHVHTPITSLSCSICNSLSNFATSDDIISAGARQRSLPMKRRILSKDKTNETSLPCPNNKKEDTDTATVPIDEVASTNDWQVKLRKDGNMIARYLTDNKCNVSNFTIQDMLTIMRKLNIMRSNRNELFELLAHVKSSLTNSSMSVKSTHPLVLIHSHAHPKIGEQLKELEKLYSPTKQEILLSTTRFQSIHFVDMSSSSDLAFHYRDNESTYYIHPIFMSLFGVKLPALENTFVYGDSYSLLQQLYDYKKVNPDNYMLLVNRLTEEAPIVFTGISDVISTEIQRANIHTMIKKLIMRMRMGIFYCSDEESIDPFLMKIIHTNCSEVMSDEEQIIASILSIVGFKPTLVSIPKPGFMNNYEMQLQSVPYIVINPMKMITTSNCPISINTGNINSLTFDGNTGRVVFAPPNIGYGYSNPLENHFNAFGNNFPTISNISSPVIVNGVLIFYVERRQHRNTFGGECYTGYRSIINDSPIELSQEVVINGIMYKLKSAVCYKVGDNFFECHTNNTDIFLKGHYSIIFTELGPWMYDPLSFFNKSSRDSRMMRSLKNQYRKTSNNNQLDESDFYEWLKGEGASFFLSKQQMLMNHITMFDDDLLKMEEAMSLISRQCCMLIYSQDYDSYITAKNITELF</sequence>
<evidence type="ECO:0000256" key="3">
    <source>
        <dbReference type="ARBA" id="ARBA00025179"/>
    </source>
</evidence>
<protein>
    <recommendedName>
        <fullName evidence="4">Virion core protein 4b</fullName>
    </recommendedName>
</protein>
<evidence type="ECO:0000313" key="12">
    <source>
        <dbReference type="Proteomes" id="UP000427849"/>
    </source>
</evidence>
<evidence type="ECO:0000313" key="8">
    <source>
        <dbReference type="EMBL" id="AZC86091.1"/>
    </source>
</evidence>
<dbReference type="EMBL" id="KY702007">
    <property type="protein sequence ID" value="ART89420.1"/>
    <property type="molecule type" value="Genomic_DNA"/>
</dbReference>
<dbReference type="Proteomes" id="UP000316259">
    <property type="component" value="Segment"/>
</dbReference>
<dbReference type="EMBL" id="MN642592">
    <property type="protein sequence ID" value="QGM12547.1"/>
    <property type="molecule type" value="Genomic_DNA"/>
</dbReference>
<proteinExistence type="predicted"/>
<comment type="function">
    <text evidence="3">Major component of the virion core that undergoes proteolytic processing during the immature virion (IV) to mature virion (MV) transition. Essential for the formation of a structurally normal core.</text>
</comment>
<accession>A0A1W6S9Q8</accession>
<dbReference type="Proteomes" id="UP000427849">
    <property type="component" value="Segment"/>
</dbReference>